<reference evidence="1" key="1">
    <citation type="submission" date="2021-02" db="EMBL/GenBank/DDBJ databases">
        <title>Thiocyanate and organic carbon inputs drive convergent selection for specific autotrophic Afipia and Thiobacillus strains within complex microbiomes.</title>
        <authorList>
            <person name="Huddy R.J."/>
            <person name="Sachdeva R."/>
            <person name="Kadzinga F."/>
            <person name="Kantor R.S."/>
            <person name="Harrison S.T.L."/>
            <person name="Banfield J.F."/>
        </authorList>
    </citation>
    <scope>NUCLEOTIDE SEQUENCE</scope>
    <source>
        <strain evidence="1">SCN18_13_7_16_R3_B_64_19</strain>
    </source>
</reference>
<gene>
    <name evidence="1" type="ORF">J0I24_09500</name>
</gene>
<dbReference type="EMBL" id="JAFKMR010000018">
    <property type="protein sequence ID" value="MBN8744529.1"/>
    <property type="molecule type" value="Genomic_DNA"/>
</dbReference>
<evidence type="ECO:0000313" key="2">
    <source>
        <dbReference type="Proteomes" id="UP000664800"/>
    </source>
</evidence>
<accession>A0A8I1MY90</accession>
<comment type="caution">
    <text evidence="1">The sequence shown here is derived from an EMBL/GenBank/DDBJ whole genome shotgun (WGS) entry which is preliminary data.</text>
</comment>
<evidence type="ECO:0000313" key="1">
    <source>
        <dbReference type="EMBL" id="MBN8744529.1"/>
    </source>
</evidence>
<sequence length="145" mass="16548">MNNELDELLCQSYPLIFAERHLSQMQTCMCWGIACGDGWFDLIDALCERLQFWTDHNNAPQVVARQVKEKFGTLRFYSREANETQRGMIYMAEAMSARICDQCGRPGRTLVHKHGHMTRCTEHAPDGAITLEAFLAQRKEPGIAP</sequence>
<dbReference type="RefSeq" id="WP_276730459.1">
    <property type="nucleotide sequence ID" value="NZ_JAFKMR010000018.1"/>
</dbReference>
<name>A0A8I1MY90_THIA3</name>
<organism evidence="1 2">
    <name type="scientific">Thiomonas arsenitoxydans (strain DSM 22701 / CIP 110005 / 3As)</name>
    <dbReference type="NCBI Taxonomy" id="426114"/>
    <lineage>
        <taxon>Bacteria</taxon>
        <taxon>Pseudomonadati</taxon>
        <taxon>Pseudomonadota</taxon>
        <taxon>Betaproteobacteria</taxon>
        <taxon>Burkholderiales</taxon>
        <taxon>Thiomonas</taxon>
    </lineage>
</organism>
<dbReference type="Proteomes" id="UP000664800">
    <property type="component" value="Unassembled WGS sequence"/>
</dbReference>
<protein>
    <submittedName>
        <fullName evidence="1">Uncharacterized protein</fullName>
    </submittedName>
</protein>
<proteinExistence type="predicted"/>
<dbReference type="AlphaFoldDB" id="A0A8I1MY90"/>